<dbReference type="Pfam" id="PF13412">
    <property type="entry name" value="HTH_24"/>
    <property type="match status" value="1"/>
</dbReference>
<dbReference type="InterPro" id="IPR036388">
    <property type="entry name" value="WH-like_DNA-bd_sf"/>
</dbReference>
<comment type="caution">
    <text evidence="3">The sequence shown here is derived from an EMBL/GenBank/DDBJ whole genome shotgun (WGS) entry which is preliminary data.</text>
</comment>
<gene>
    <name evidence="3" type="ORF">C0630_11335</name>
</gene>
<evidence type="ECO:0000256" key="1">
    <source>
        <dbReference type="SAM" id="Coils"/>
    </source>
</evidence>
<reference evidence="3 4" key="1">
    <citation type="submission" date="2017-11" db="EMBL/GenBank/DDBJ databases">
        <title>Genome-resolved metagenomics identifies genetic mobility, metabolic interactions, and unexpected diversity in perchlorate-reducing communities.</title>
        <authorList>
            <person name="Barnum T.P."/>
            <person name="Figueroa I.A."/>
            <person name="Carlstrom C.I."/>
            <person name="Lucas L.N."/>
            <person name="Engelbrektson A.L."/>
            <person name="Coates J.D."/>
        </authorList>
    </citation>
    <scope>NUCLEOTIDE SEQUENCE [LARGE SCALE GENOMIC DNA]</scope>
    <source>
        <strain evidence="3">BM301</strain>
    </source>
</reference>
<dbReference type="CDD" id="cd00090">
    <property type="entry name" value="HTH_ARSR"/>
    <property type="match status" value="1"/>
</dbReference>
<accession>A0A2N6CVY2</accession>
<dbReference type="InterPro" id="IPR000835">
    <property type="entry name" value="HTH_MarR-typ"/>
</dbReference>
<protein>
    <submittedName>
        <fullName evidence="3">MarR family EPS-associated transcriptional regulator</fullName>
    </submittedName>
</protein>
<dbReference type="RefSeq" id="WP_273439538.1">
    <property type="nucleotide sequence ID" value="NZ_CAXXYC010000004.1"/>
</dbReference>
<dbReference type="GO" id="GO:0003700">
    <property type="term" value="F:DNA-binding transcription factor activity"/>
    <property type="evidence" value="ECO:0007669"/>
    <property type="project" value="InterPro"/>
</dbReference>
<evidence type="ECO:0000313" key="4">
    <source>
        <dbReference type="Proteomes" id="UP000235015"/>
    </source>
</evidence>
<dbReference type="Proteomes" id="UP000235015">
    <property type="component" value="Unassembled WGS sequence"/>
</dbReference>
<name>A0A2N6CVY2_9GAMM</name>
<dbReference type="Gene3D" id="1.10.10.10">
    <property type="entry name" value="Winged helix-like DNA-binding domain superfamily/Winged helix DNA-binding domain"/>
    <property type="match status" value="1"/>
</dbReference>
<dbReference type="InterPro" id="IPR036390">
    <property type="entry name" value="WH_DNA-bd_sf"/>
</dbReference>
<proteinExistence type="predicted"/>
<dbReference type="NCBIfam" id="TIGR04176">
    <property type="entry name" value="MarR_EPS"/>
    <property type="match status" value="1"/>
</dbReference>
<feature type="coiled-coil region" evidence="1">
    <location>
        <begin position="89"/>
        <end position="116"/>
    </location>
</feature>
<dbReference type="EMBL" id="PKUN01000018">
    <property type="protein sequence ID" value="PLX61358.1"/>
    <property type="molecule type" value="Genomic_DNA"/>
</dbReference>
<sequence>MASRPASVQEDTRFRVLRLLEENPDMTQREIAEALGISLGGVNYCMRALIEKGLVKIHNFQSSKNKMGYVYLLTPMGIAEKAALTTRFLKRKMREYELLKAEIETLEKDIEQMRINGG</sequence>
<keyword evidence="1" id="KW-0175">Coiled coil</keyword>
<evidence type="ECO:0000259" key="2">
    <source>
        <dbReference type="SMART" id="SM00347"/>
    </source>
</evidence>
<dbReference type="InterPro" id="IPR011991">
    <property type="entry name" value="ArsR-like_HTH"/>
</dbReference>
<dbReference type="AlphaFoldDB" id="A0A2N6CVY2"/>
<organism evidence="3 4">
    <name type="scientific">Sedimenticola selenatireducens</name>
    <dbReference type="NCBI Taxonomy" id="191960"/>
    <lineage>
        <taxon>Bacteria</taxon>
        <taxon>Pseudomonadati</taxon>
        <taxon>Pseudomonadota</taxon>
        <taxon>Gammaproteobacteria</taxon>
        <taxon>Chromatiales</taxon>
        <taxon>Sedimenticolaceae</taxon>
        <taxon>Sedimenticola</taxon>
    </lineage>
</organism>
<dbReference type="InterPro" id="IPR026433">
    <property type="entry name" value="MarR_EPS"/>
</dbReference>
<feature type="domain" description="HTH marR-type" evidence="2">
    <location>
        <begin position="5"/>
        <end position="108"/>
    </location>
</feature>
<evidence type="ECO:0000313" key="3">
    <source>
        <dbReference type="EMBL" id="PLX61358.1"/>
    </source>
</evidence>
<dbReference type="SMART" id="SM00347">
    <property type="entry name" value="HTH_MARR"/>
    <property type="match status" value="1"/>
</dbReference>
<dbReference type="SUPFAM" id="SSF46785">
    <property type="entry name" value="Winged helix' DNA-binding domain"/>
    <property type="match status" value="1"/>
</dbReference>